<gene>
    <name evidence="3" type="ORF">EV188_101224</name>
</gene>
<dbReference type="Pfam" id="PF05656">
    <property type="entry name" value="DUF805"/>
    <property type="match status" value="1"/>
</dbReference>
<evidence type="ECO:0000256" key="1">
    <source>
        <dbReference type="SAM" id="MobiDB-lite"/>
    </source>
</evidence>
<evidence type="ECO:0000313" key="4">
    <source>
        <dbReference type="Proteomes" id="UP000295705"/>
    </source>
</evidence>
<feature type="transmembrane region" description="Helical" evidence="2">
    <location>
        <begin position="56"/>
        <end position="78"/>
    </location>
</feature>
<name>A0A4R6VWU0_9PSEU</name>
<keyword evidence="4" id="KW-1185">Reference proteome</keyword>
<reference evidence="3 4" key="1">
    <citation type="submission" date="2019-03" db="EMBL/GenBank/DDBJ databases">
        <title>Genomic Encyclopedia of Type Strains, Phase IV (KMG-IV): sequencing the most valuable type-strain genomes for metagenomic binning, comparative biology and taxonomic classification.</title>
        <authorList>
            <person name="Goeker M."/>
        </authorList>
    </citation>
    <scope>NUCLEOTIDE SEQUENCE [LARGE SCALE GENOMIC DNA]</scope>
    <source>
        <strain evidence="3 4">DSM 45775</strain>
    </source>
</reference>
<proteinExistence type="predicted"/>
<evidence type="ECO:0000256" key="2">
    <source>
        <dbReference type="SAM" id="Phobius"/>
    </source>
</evidence>
<dbReference type="EMBL" id="SNYO01000001">
    <property type="protein sequence ID" value="TDQ64975.1"/>
    <property type="molecule type" value="Genomic_DNA"/>
</dbReference>
<dbReference type="AlphaFoldDB" id="A0A4R6VWU0"/>
<feature type="transmembrane region" description="Helical" evidence="2">
    <location>
        <begin position="23"/>
        <end position="50"/>
    </location>
</feature>
<feature type="region of interest" description="Disordered" evidence="1">
    <location>
        <begin position="132"/>
        <end position="177"/>
    </location>
</feature>
<keyword evidence="2" id="KW-0472">Membrane</keyword>
<dbReference type="PANTHER" id="PTHR34980:SF2">
    <property type="entry name" value="INNER MEMBRANE PROTEIN YHAH-RELATED"/>
    <property type="match status" value="1"/>
</dbReference>
<feature type="compositionally biased region" description="Low complexity" evidence="1">
    <location>
        <begin position="136"/>
        <end position="177"/>
    </location>
</feature>
<keyword evidence="2" id="KW-1133">Transmembrane helix</keyword>
<dbReference type="OrthoDB" id="9812349at2"/>
<dbReference type="Proteomes" id="UP000295705">
    <property type="component" value="Unassembled WGS sequence"/>
</dbReference>
<dbReference type="PANTHER" id="PTHR34980">
    <property type="entry name" value="INNER MEMBRANE PROTEIN-RELATED-RELATED"/>
    <property type="match status" value="1"/>
</dbReference>
<dbReference type="GO" id="GO:0005886">
    <property type="term" value="C:plasma membrane"/>
    <property type="evidence" value="ECO:0007669"/>
    <property type="project" value="TreeGrafter"/>
</dbReference>
<dbReference type="InterPro" id="IPR008523">
    <property type="entry name" value="DUF805"/>
</dbReference>
<comment type="caution">
    <text evidence="3">The sequence shown here is derived from an EMBL/GenBank/DDBJ whole genome shotgun (WGS) entry which is preliminary data.</text>
</comment>
<feature type="transmembrane region" description="Helical" evidence="2">
    <location>
        <begin position="90"/>
        <end position="110"/>
    </location>
</feature>
<dbReference type="RefSeq" id="WP_133824409.1">
    <property type="nucleotide sequence ID" value="NZ_BAABHR010000057.1"/>
</dbReference>
<evidence type="ECO:0000313" key="3">
    <source>
        <dbReference type="EMBL" id="TDQ64975.1"/>
    </source>
</evidence>
<sequence length="177" mass="19587">MQWYLKVLKQYADFNGRARRTEFWMFTLFSAIASIVLGIIDTVIGTASVYGSGGTYFYSPGLLQGLYALAVLIPTLAVTVRRLHDTDRTGWWVLIALIPFVGGIVLLVFMCLDGTPGVNQYGMNPKQEVAGGYPQGGYPQQGYPQAGPQQGYPQQGGYQQPQQQYPPQQNYPQQPQA</sequence>
<protein>
    <submittedName>
        <fullName evidence="3">Uncharacterized membrane protein YhaH (DUF805 family)</fullName>
    </submittedName>
</protein>
<organism evidence="3 4">
    <name type="scientific">Actinomycetospora succinea</name>
    <dbReference type="NCBI Taxonomy" id="663603"/>
    <lineage>
        <taxon>Bacteria</taxon>
        <taxon>Bacillati</taxon>
        <taxon>Actinomycetota</taxon>
        <taxon>Actinomycetes</taxon>
        <taxon>Pseudonocardiales</taxon>
        <taxon>Pseudonocardiaceae</taxon>
        <taxon>Actinomycetospora</taxon>
    </lineage>
</organism>
<keyword evidence="2" id="KW-0812">Transmembrane</keyword>
<accession>A0A4R6VWU0</accession>